<feature type="transmembrane region" description="Helical" evidence="6">
    <location>
        <begin position="358"/>
        <end position="378"/>
    </location>
</feature>
<proteinExistence type="predicted"/>
<dbReference type="GO" id="GO:0030246">
    <property type="term" value="F:carbohydrate binding"/>
    <property type="evidence" value="ECO:0007669"/>
    <property type="project" value="UniProtKB-KW"/>
</dbReference>
<dbReference type="GO" id="GO:0005886">
    <property type="term" value="C:plasma membrane"/>
    <property type="evidence" value="ECO:0007669"/>
    <property type="project" value="TreeGrafter"/>
</dbReference>
<evidence type="ECO:0000256" key="4">
    <source>
        <dbReference type="ARBA" id="ARBA00022777"/>
    </source>
</evidence>
<feature type="transmembrane region" description="Helical" evidence="6">
    <location>
        <begin position="186"/>
        <end position="209"/>
    </location>
</feature>
<dbReference type="PROSITE" id="PS50011">
    <property type="entry name" value="PROTEIN_KINASE_DOM"/>
    <property type="match status" value="1"/>
</dbReference>
<keyword evidence="3" id="KW-0547">Nucleotide-binding</keyword>
<keyword evidence="9" id="KW-1185">Reference proteome</keyword>
<dbReference type="Gene3D" id="1.10.510.10">
    <property type="entry name" value="Transferase(Phosphotransferase) domain 1"/>
    <property type="match status" value="1"/>
</dbReference>
<dbReference type="GO" id="GO:0005524">
    <property type="term" value="F:ATP binding"/>
    <property type="evidence" value="ECO:0007669"/>
    <property type="project" value="UniProtKB-KW"/>
</dbReference>
<reference evidence="8 9" key="1">
    <citation type="journal article" date="2019" name="Nat. Plants">
        <title>Stout camphor tree genome fills gaps in understanding of flowering plant genome evolution.</title>
        <authorList>
            <person name="Chaw S.M."/>
            <person name="Liu Y.C."/>
            <person name="Wu Y.W."/>
            <person name="Wang H.Y."/>
            <person name="Lin C.I."/>
            <person name="Wu C.S."/>
            <person name="Ke H.M."/>
            <person name="Chang L.Y."/>
            <person name="Hsu C.Y."/>
            <person name="Yang H.T."/>
            <person name="Sudianto E."/>
            <person name="Hsu M.H."/>
            <person name="Wu K.P."/>
            <person name="Wang L.N."/>
            <person name="Leebens-Mack J.H."/>
            <person name="Tsai I.J."/>
        </authorList>
    </citation>
    <scope>NUCLEOTIDE SEQUENCE [LARGE SCALE GENOMIC DNA]</scope>
    <source>
        <strain evidence="9">cv. Chaw 1501</strain>
        <tissue evidence="8">Young leaves</tissue>
    </source>
</reference>
<dbReference type="PANTHER" id="PTHR27002:SF181">
    <property type="entry name" value="RECEPTOR-LIKE SERINE_THREONINE-PROTEIN KINASE"/>
    <property type="match status" value="1"/>
</dbReference>
<keyword evidence="4 8" id="KW-0418">Kinase</keyword>
<dbReference type="InterPro" id="IPR001245">
    <property type="entry name" value="Ser-Thr/Tyr_kinase_cat_dom"/>
</dbReference>
<evidence type="ECO:0000256" key="3">
    <source>
        <dbReference type="ARBA" id="ARBA00022741"/>
    </source>
</evidence>
<gene>
    <name evidence="8" type="ORF">CKAN_02283400</name>
</gene>
<accession>A0A3S3NSP4</accession>
<feature type="domain" description="Protein kinase" evidence="7">
    <location>
        <begin position="97"/>
        <end position="408"/>
    </location>
</feature>
<dbReference type="Pfam" id="PF07714">
    <property type="entry name" value="PK_Tyr_Ser-Thr"/>
    <property type="match status" value="1"/>
</dbReference>
<dbReference type="EMBL" id="QPKB01000010">
    <property type="protein sequence ID" value="RWR93573.1"/>
    <property type="molecule type" value="Genomic_DNA"/>
</dbReference>
<keyword evidence="8" id="KW-0675">Receptor</keyword>
<keyword evidence="6" id="KW-0472">Membrane</keyword>
<dbReference type="InterPro" id="IPR011009">
    <property type="entry name" value="Kinase-like_dom_sf"/>
</dbReference>
<dbReference type="GO" id="GO:0004674">
    <property type="term" value="F:protein serine/threonine kinase activity"/>
    <property type="evidence" value="ECO:0007669"/>
    <property type="project" value="UniProtKB-KW"/>
</dbReference>
<keyword evidence="6" id="KW-0812">Transmembrane</keyword>
<evidence type="ECO:0000256" key="5">
    <source>
        <dbReference type="ARBA" id="ARBA00022840"/>
    </source>
</evidence>
<evidence type="ECO:0000256" key="6">
    <source>
        <dbReference type="SAM" id="Phobius"/>
    </source>
</evidence>
<dbReference type="PANTHER" id="PTHR27002">
    <property type="entry name" value="RECEPTOR-LIKE SERINE/THREONINE-PROTEIN KINASE SD1-8"/>
    <property type="match status" value="1"/>
</dbReference>
<evidence type="ECO:0000256" key="1">
    <source>
        <dbReference type="ARBA" id="ARBA00022527"/>
    </source>
</evidence>
<comment type="caution">
    <text evidence="8">The sequence shown here is derived from an EMBL/GenBank/DDBJ whole genome shotgun (WGS) entry which is preliminary data.</text>
</comment>
<organism evidence="8 9">
    <name type="scientific">Cinnamomum micranthum f. kanehirae</name>
    <dbReference type="NCBI Taxonomy" id="337451"/>
    <lineage>
        <taxon>Eukaryota</taxon>
        <taxon>Viridiplantae</taxon>
        <taxon>Streptophyta</taxon>
        <taxon>Embryophyta</taxon>
        <taxon>Tracheophyta</taxon>
        <taxon>Spermatophyta</taxon>
        <taxon>Magnoliopsida</taxon>
        <taxon>Magnoliidae</taxon>
        <taxon>Laurales</taxon>
        <taxon>Lauraceae</taxon>
        <taxon>Cinnamomum</taxon>
    </lineage>
</organism>
<dbReference type="OrthoDB" id="688481at2759"/>
<keyword evidence="5" id="KW-0067">ATP-binding</keyword>
<dbReference type="InterPro" id="IPR000719">
    <property type="entry name" value="Prot_kinase_dom"/>
</dbReference>
<evidence type="ECO:0000259" key="7">
    <source>
        <dbReference type="PROSITE" id="PS50011"/>
    </source>
</evidence>
<dbReference type="SUPFAM" id="SSF56112">
    <property type="entry name" value="Protein kinase-like (PK-like)"/>
    <property type="match status" value="1"/>
</dbReference>
<keyword evidence="8" id="KW-0430">Lectin</keyword>
<sequence>MKLSLNLKSGQIIRVLSWKDVDDPTPGEFSVGIDPQTPRQLVVWRGSKPYWRGDAWQQVVSSGVVQSPQSYVGFRTIIDTCKEDISYLLTTSENSFMIRAELTPTGKIELLSWVENSQKWILLGSSHAYSYKNISDWATWKCLIWVGELIDLVETYFDAEMDLNIRLAASELVEDATGSSMKKRRVFTIVLPLVTTGMLIICTMGYLLWKRHKKQGRNEENVALQLLNACSALDFQNENIELPLFTFDSIEAATNNFSETNKLGEGGFGAVYELATFFWMVMNAKISDFGLARIFDGNQTEANTNRVMGTYGYMSPAYAMDGFFSEKSDVYSFGVLVLEVVSGKKNTGFYPTKYSINLLGYVSILYLGSSLLLPSMMFTNVLRFLNDKINLQCLGMSIVDREQRNGAN</sequence>
<dbReference type="AlphaFoldDB" id="A0A3S3NSP4"/>
<dbReference type="Proteomes" id="UP000283530">
    <property type="component" value="Unassembled WGS sequence"/>
</dbReference>
<evidence type="ECO:0000256" key="2">
    <source>
        <dbReference type="ARBA" id="ARBA00022679"/>
    </source>
</evidence>
<keyword evidence="2" id="KW-0808">Transferase</keyword>
<protein>
    <submittedName>
        <fullName evidence="8">G-type lectin S-receptor-like serine/threonine-protein kinase</fullName>
    </submittedName>
</protein>
<evidence type="ECO:0000313" key="9">
    <source>
        <dbReference type="Proteomes" id="UP000283530"/>
    </source>
</evidence>
<dbReference type="Gene3D" id="3.30.200.20">
    <property type="entry name" value="Phosphorylase Kinase, domain 1"/>
    <property type="match status" value="1"/>
</dbReference>
<name>A0A3S3NSP4_9MAGN</name>
<keyword evidence="1" id="KW-0723">Serine/threonine-protein kinase</keyword>
<keyword evidence="6" id="KW-1133">Transmembrane helix</keyword>
<evidence type="ECO:0000313" key="8">
    <source>
        <dbReference type="EMBL" id="RWR93573.1"/>
    </source>
</evidence>